<evidence type="ECO:0000256" key="5">
    <source>
        <dbReference type="ARBA" id="ARBA00023136"/>
    </source>
</evidence>
<dbReference type="AlphaFoldDB" id="A0ABD3PL38"/>
<feature type="transmembrane region" description="Helical" evidence="6">
    <location>
        <begin position="722"/>
        <end position="741"/>
    </location>
</feature>
<protein>
    <recommendedName>
        <fullName evidence="11">FAD-binding FR-type domain-containing protein</fullName>
    </recommendedName>
</protein>
<evidence type="ECO:0008006" key="11">
    <source>
        <dbReference type="Google" id="ProtNLM"/>
    </source>
</evidence>
<feature type="transmembrane region" description="Helical" evidence="6">
    <location>
        <begin position="208"/>
        <end position="225"/>
    </location>
</feature>
<feature type="domain" description="Ferric oxidoreductase" evidence="7">
    <location>
        <begin position="209"/>
        <end position="385"/>
    </location>
</feature>
<keyword evidence="2 6" id="KW-0812">Transmembrane</keyword>
<gene>
    <name evidence="9" type="ORF">HJC23_006252</name>
</gene>
<feature type="transmembrane region" description="Helical" evidence="6">
    <location>
        <begin position="52"/>
        <end position="75"/>
    </location>
</feature>
<dbReference type="Gene3D" id="3.40.50.80">
    <property type="entry name" value="Nucleotide-binding domain of ferredoxin-NADP reductase (FNR) module"/>
    <property type="match status" value="2"/>
</dbReference>
<dbReference type="PRINTS" id="PR00466">
    <property type="entry name" value="GP91PHOX"/>
</dbReference>
<feature type="transmembrane region" description="Helical" evidence="6">
    <location>
        <begin position="339"/>
        <end position="363"/>
    </location>
</feature>
<evidence type="ECO:0000256" key="4">
    <source>
        <dbReference type="ARBA" id="ARBA00023002"/>
    </source>
</evidence>
<keyword evidence="4" id="KW-0560">Oxidoreductase</keyword>
<evidence type="ECO:0000313" key="9">
    <source>
        <dbReference type="EMBL" id="KAL3788799.1"/>
    </source>
</evidence>
<dbReference type="PANTHER" id="PTHR11972">
    <property type="entry name" value="NADPH OXIDASE"/>
    <property type="match status" value="1"/>
</dbReference>
<evidence type="ECO:0000259" key="7">
    <source>
        <dbReference type="Pfam" id="PF01794"/>
    </source>
</evidence>
<dbReference type="InterPro" id="IPR013121">
    <property type="entry name" value="Fe_red_NAD-bd_6"/>
</dbReference>
<name>A0ABD3PL38_9STRA</name>
<dbReference type="InterPro" id="IPR000778">
    <property type="entry name" value="Cyt_b245_heavy_chain"/>
</dbReference>
<dbReference type="EMBL" id="JABMIG020000151">
    <property type="protein sequence ID" value="KAL3788799.1"/>
    <property type="molecule type" value="Genomic_DNA"/>
</dbReference>
<dbReference type="Proteomes" id="UP001516023">
    <property type="component" value="Unassembled WGS sequence"/>
</dbReference>
<evidence type="ECO:0000256" key="1">
    <source>
        <dbReference type="ARBA" id="ARBA00004141"/>
    </source>
</evidence>
<comment type="subcellular location">
    <subcellularLocation>
        <location evidence="1">Membrane</location>
        <topology evidence="1">Multi-pass membrane protein</topology>
    </subcellularLocation>
</comment>
<feature type="transmembrane region" description="Helical" evidence="6">
    <location>
        <begin position="690"/>
        <end position="710"/>
    </location>
</feature>
<accession>A0ABD3PL38</accession>
<proteinExistence type="predicted"/>
<dbReference type="Pfam" id="PF01794">
    <property type="entry name" value="Ferric_reduct"/>
    <property type="match status" value="1"/>
</dbReference>
<dbReference type="InterPro" id="IPR013130">
    <property type="entry name" value="Fe3_Rdtase_TM_dom"/>
</dbReference>
<dbReference type="GO" id="GO:0016020">
    <property type="term" value="C:membrane"/>
    <property type="evidence" value="ECO:0007669"/>
    <property type="project" value="UniProtKB-SubCell"/>
</dbReference>
<feature type="transmembrane region" description="Helical" evidence="6">
    <location>
        <begin position="130"/>
        <end position="155"/>
    </location>
</feature>
<feature type="transmembrane region" description="Helical" evidence="6">
    <location>
        <begin position="370"/>
        <end position="388"/>
    </location>
</feature>
<feature type="transmembrane region" description="Helical" evidence="6">
    <location>
        <begin position="563"/>
        <end position="583"/>
    </location>
</feature>
<evidence type="ECO:0000256" key="3">
    <source>
        <dbReference type="ARBA" id="ARBA00022989"/>
    </source>
</evidence>
<reference evidence="9 10" key="1">
    <citation type="journal article" date="2020" name="G3 (Bethesda)">
        <title>Improved Reference Genome for Cyclotella cryptica CCMP332, a Model for Cell Wall Morphogenesis, Salinity Adaptation, and Lipid Production in Diatoms (Bacillariophyta).</title>
        <authorList>
            <person name="Roberts W.R."/>
            <person name="Downey K.M."/>
            <person name="Ruck E.C."/>
            <person name="Traller J.C."/>
            <person name="Alverson A.J."/>
        </authorList>
    </citation>
    <scope>NUCLEOTIDE SEQUENCE [LARGE SCALE GENOMIC DNA]</scope>
    <source>
        <strain evidence="9 10">CCMP332</strain>
    </source>
</reference>
<evidence type="ECO:0000256" key="6">
    <source>
        <dbReference type="SAM" id="Phobius"/>
    </source>
</evidence>
<dbReference type="InterPro" id="IPR050369">
    <property type="entry name" value="RBOH/FRE"/>
</dbReference>
<dbReference type="InterPro" id="IPR039261">
    <property type="entry name" value="FNR_nucleotide-bd"/>
</dbReference>
<feature type="transmembrane region" description="Helical" evidence="6">
    <location>
        <begin position="246"/>
        <end position="268"/>
    </location>
</feature>
<sequence length="839" mass="95506">MPSPRRVAITITAQCLCISQLYLYLGGSSRGRTQFRQLMNYVVPTENDDIKAGALVLVVFAIPLLVAGAACALLLTADPCGGDVDSTQTGDFRQVEDNSETETSALERSQHCNLLSIKCKRHRRTACKSILPTILDSPTLFSIAFVLIPCLVFYFSNMVRHYQSAVGDYPTFPNLNEADLEQHFNDIDIREQVSIWRRKMLQHIANDSAILALVAMAHLLVPISKHSPLVLLSRWSPVEAVVIHKWAGRLGIFGVVMHGTLHLIIAYWRWWNVFVRNDTLSHQETYSWIKRSFWYGYLPQRSCWRSVFFGSSFDESDNDSVDDRLGYACYHEKCTCYDFFLNLTGVIGMVALIVLGVASVGYVRRHHYRLFYLIHITAGPCFIIMATLHYNRTILYLCPSILYYASTTVPTYIQNWMERRSCDRGTRILSVTKISCPTLQRPNAAVWDIVFEASYKAVQQYRPGQSGYLHIPQISIVKHPFTLNKIPGCHDRLRLLIRETGTFTFQLGSCLNYSLERRNSTQLLTEQDMETQQLPYAVIPPMHITGFHGSYYRMQQLYSHDKVIIIAGGIGITPYLSLLLDVVHQQTSLTSSKDLKSLELHWICRDVSLVHYVEEHYFSEMLKYSRPYDEKPTFSLDIIMHHTGTHLSPSTNNTITICPESSSQYCAVTSPMIPCYFSLGINQHVSQNKFSFVVFTSIFSAGLWLVWLLFERVQSKDAMATRILPLFFISVLSIGLAIFFVDFSGENRICCKIPMSSSTEVDNYSTVTENDQTSSPQALVSYQEHSTGRPDLHNILLPLKDSRNPCVFVCGPKHLMESVRHAARCCCSDCVIYEEFFEL</sequence>
<keyword evidence="10" id="KW-1185">Reference proteome</keyword>
<keyword evidence="5 6" id="KW-0472">Membrane</keyword>
<dbReference type="GO" id="GO:0016491">
    <property type="term" value="F:oxidoreductase activity"/>
    <property type="evidence" value="ECO:0007669"/>
    <property type="project" value="UniProtKB-KW"/>
</dbReference>
<dbReference type="PANTHER" id="PTHR11972:SF193">
    <property type="entry name" value="FAD-BINDING FR-TYPE DOMAIN-CONTAINING PROTEIN"/>
    <property type="match status" value="1"/>
</dbReference>
<evidence type="ECO:0000256" key="2">
    <source>
        <dbReference type="ARBA" id="ARBA00022692"/>
    </source>
</evidence>
<dbReference type="Pfam" id="PF08030">
    <property type="entry name" value="NAD_binding_6"/>
    <property type="match status" value="1"/>
</dbReference>
<feature type="domain" description="Ferric reductase NAD binding" evidence="8">
    <location>
        <begin position="560"/>
        <end position="823"/>
    </location>
</feature>
<keyword evidence="3 6" id="KW-1133">Transmembrane helix</keyword>
<dbReference type="SUPFAM" id="SSF52343">
    <property type="entry name" value="Ferredoxin reductase-like, C-terminal NADP-linked domain"/>
    <property type="match status" value="1"/>
</dbReference>
<evidence type="ECO:0000313" key="10">
    <source>
        <dbReference type="Proteomes" id="UP001516023"/>
    </source>
</evidence>
<organism evidence="9 10">
    <name type="scientific">Cyclotella cryptica</name>
    <dbReference type="NCBI Taxonomy" id="29204"/>
    <lineage>
        <taxon>Eukaryota</taxon>
        <taxon>Sar</taxon>
        <taxon>Stramenopiles</taxon>
        <taxon>Ochrophyta</taxon>
        <taxon>Bacillariophyta</taxon>
        <taxon>Coscinodiscophyceae</taxon>
        <taxon>Thalassiosirophycidae</taxon>
        <taxon>Stephanodiscales</taxon>
        <taxon>Stephanodiscaceae</taxon>
        <taxon>Cyclotella</taxon>
    </lineage>
</organism>
<comment type="caution">
    <text evidence="9">The sequence shown here is derived from an EMBL/GenBank/DDBJ whole genome shotgun (WGS) entry which is preliminary data.</text>
</comment>
<evidence type="ECO:0000259" key="8">
    <source>
        <dbReference type="Pfam" id="PF08030"/>
    </source>
</evidence>